<sequence>MSTLVKLKRLCAGQSLKNASPFAICYDTSRNCHAAIFLMAALAGEKGLG</sequence>
<accession>A0ABW8JN63</accession>
<dbReference type="RefSeq" id="WP_404547893.1">
    <property type="nucleotide sequence ID" value="NZ_JADIKJ010000013.1"/>
</dbReference>
<keyword evidence="2" id="KW-1185">Reference proteome</keyword>
<dbReference type="EMBL" id="JADIKJ010000013">
    <property type="protein sequence ID" value="MFK2901205.1"/>
    <property type="molecule type" value="Genomic_DNA"/>
</dbReference>
<dbReference type="Proteomes" id="UP001620461">
    <property type="component" value="Unassembled WGS sequence"/>
</dbReference>
<protein>
    <submittedName>
        <fullName evidence="1">Uncharacterized protein</fullName>
    </submittedName>
</protein>
<evidence type="ECO:0000313" key="2">
    <source>
        <dbReference type="Proteomes" id="UP001620461"/>
    </source>
</evidence>
<comment type="caution">
    <text evidence="1">The sequence shown here is derived from an EMBL/GenBank/DDBJ whole genome shotgun (WGS) entry which is preliminary data.</text>
</comment>
<gene>
    <name evidence="1" type="ORF">ISP15_12720</name>
</gene>
<proteinExistence type="predicted"/>
<reference evidence="1 2" key="1">
    <citation type="submission" date="2020-10" db="EMBL/GenBank/DDBJ databases">
        <title>Phylogeny of dyella-like bacteria.</title>
        <authorList>
            <person name="Fu J."/>
        </authorList>
    </citation>
    <scope>NUCLEOTIDE SEQUENCE [LARGE SCALE GENOMIC DNA]</scope>
    <source>
        <strain evidence="1 2">JP1</strain>
    </source>
</reference>
<name>A0ABW8JN63_9GAMM</name>
<evidence type="ECO:0000313" key="1">
    <source>
        <dbReference type="EMBL" id="MFK2901205.1"/>
    </source>
</evidence>
<organism evidence="1 2">
    <name type="scientific">Dyella jejuensis</name>
    <dbReference type="NCBI Taxonomy" id="1432009"/>
    <lineage>
        <taxon>Bacteria</taxon>
        <taxon>Pseudomonadati</taxon>
        <taxon>Pseudomonadota</taxon>
        <taxon>Gammaproteobacteria</taxon>
        <taxon>Lysobacterales</taxon>
        <taxon>Rhodanobacteraceae</taxon>
        <taxon>Dyella</taxon>
    </lineage>
</organism>